<reference evidence="2" key="1">
    <citation type="submission" date="2023-02" db="EMBL/GenBank/DDBJ databases">
        <title>Tahibacter soli sp. nov. isolated from soil.</title>
        <authorList>
            <person name="Baek J.H."/>
            <person name="Lee J.K."/>
            <person name="Choi D.G."/>
            <person name="Jeon C.O."/>
        </authorList>
    </citation>
    <scope>NUCLEOTIDE SEQUENCE</scope>
    <source>
        <strain evidence="2">BL</strain>
    </source>
</reference>
<keyword evidence="3" id="KW-1185">Reference proteome</keyword>
<comment type="caution">
    <text evidence="2">The sequence shown here is derived from an EMBL/GenBank/DDBJ whole genome shotgun (WGS) entry which is preliminary data.</text>
</comment>
<evidence type="ECO:0000313" key="3">
    <source>
        <dbReference type="Proteomes" id="UP001139971"/>
    </source>
</evidence>
<organism evidence="2 3">
    <name type="scientific">Tahibacter soli</name>
    <dbReference type="NCBI Taxonomy" id="2983605"/>
    <lineage>
        <taxon>Bacteria</taxon>
        <taxon>Pseudomonadati</taxon>
        <taxon>Pseudomonadota</taxon>
        <taxon>Gammaproteobacteria</taxon>
        <taxon>Lysobacterales</taxon>
        <taxon>Rhodanobacteraceae</taxon>
        <taxon>Tahibacter</taxon>
    </lineage>
</organism>
<keyword evidence="1" id="KW-1133">Transmembrane helix</keyword>
<feature type="transmembrane region" description="Helical" evidence="1">
    <location>
        <begin position="183"/>
        <end position="211"/>
    </location>
</feature>
<proteinExistence type="predicted"/>
<feature type="transmembrane region" description="Helical" evidence="1">
    <location>
        <begin position="217"/>
        <end position="235"/>
    </location>
</feature>
<gene>
    <name evidence="2" type="ORF">OD750_025165</name>
</gene>
<accession>A0A9X3YPZ0</accession>
<dbReference type="RefSeq" id="WP_263541374.1">
    <property type="nucleotide sequence ID" value="NZ_JAOVZO020000020.1"/>
</dbReference>
<evidence type="ECO:0008006" key="4">
    <source>
        <dbReference type="Google" id="ProtNLM"/>
    </source>
</evidence>
<feature type="transmembrane region" description="Helical" evidence="1">
    <location>
        <begin position="41"/>
        <end position="65"/>
    </location>
</feature>
<sequence>MRSALIRAARVVGFLVALACAAFVAWRWHDHGGALGASFDLANIAAAAALYALCGVPLALGWIAALRLAGDRSVPARAAAVGYLATQIAKYLPGGVFQFVSRHLHGRRYGATHAQLAAASVIETLSLLVAASATMLAFGEALAASGLPWLDHLRYAPLALTALAAAVWAWSGRAPDAARQRRALPVLLLASLGAHVAFFAGGAAVCAIVAAQTPLGYAQLLPAFAAAWIAGYVVIGAPGGIGVREAVLVLLLKPSIGEPAAIDIAIGFRIATVAGDALMALAAATISALDRRHSPAP</sequence>
<dbReference type="Proteomes" id="UP001139971">
    <property type="component" value="Unassembled WGS sequence"/>
</dbReference>
<keyword evidence="1" id="KW-0812">Transmembrane</keyword>
<feature type="transmembrane region" description="Helical" evidence="1">
    <location>
        <begin position="12"/>
        <end position="29"/>
    </location>
</feature>
<dbReference type="AlphaFoldDB" id="A0A9X3YPZ0"/>
<feature type="transmembrane region" description="Helical" evidence="1">
    <location>
        <begin position="153"/>
        <end position="171"/>
    </location>
</feature>
<protein>
    <recommendedName>
        <fullName evidence="4">Lysylphosphatidylglycerol synthase-like protein</fullName>
    </recommendedName>
</protein>
<evidence type="ECO:0000256" key="1">
    <source>
        <dbReference type="SAM" id="Phobius"/>
    </source>
</evidence>
<keyword evidence="1" id="KW-0472">Membrane</keyword>
<name>A0A9X3YPZ0_9GAMM</name>
<feature type="transmembrane region" description="Helical" evidence="1">
    <location>
        <begin position="116"/>
        <end position="138"/>
    </location>
</feature>
<evidence type="ECO:0000313" key="2">
    <source>
        <dbReference type="EMBL" id="MDC8015829.1"/>
    </source>
</evidence>
<dbReference type="EMBL" id="JAOVZO020000020">
    <property type="protein sequence ID" value="MDC8015829.1"/>
    <property type="molecule type" value="Genomic_DNA"/>
</dbReference>